<dbReference type="InterPro" id="IPR052163">
    <property type="entry name" value="DGC-Regulatory_Protein"/>
</dbReference>
<proteinExistence type="predicted"/>
<feature type="transmembrane region" description="Helical" evidence="1">
    <location>
        <begin position="124"/>
        <end position="143"/>
    </location>
</feature>
<feature type="transmembrane region" description="Helical" evidence="1">
    <location>
        <begin position="68"/>
        <end position="86"/>
    </location>
</feature>
<feature type="domain" description="GGDEF" evidence="2">
    <location>
        <begin position="245"/>
        <end position="374"/>
    </location>
</feature>
<gene>
    <name evidence="3" type="ORF">SAMN02745911_2393</name>
</gene>
<keyword evidence="1" id="KW-1133">Transmembrane helix</keyword>
<name>A0ABY1ILX9_9HYPH</name>
<comment type="caution">
    <text evidence="3">The sequence shown here is derived from an EMBL/GenBank/DDBJ whole genome shotgun (WGS) entry which is preliminary data.</text>
</comment>
<keyword evidence="1" id="KW-0812">Transmembrane</keyword>
<organism evidence="3 4">
    <name type="scientific">Aureimonas altamirensis DSM 21988</name>
    <dbReference type="NCBI Taxonomy" id="1121026"/>
    <lineage>
        <taxon>Bacteria</taxon>
        <taxon>Pseudomonadati</taxon>
        <taxon>Pseudomonadota</taxon>
        <taxon>Alphaproteobacteria</taxon>
        <taxon>Hyphomicrobiales</taxon>
        <taxon>Aurantimonadaceae</taxon>
        <taxon>Aureimonas</taxon>
    </lineage>
</organism>
<feature type="transmembrane region" description="Helical" evidence="1">
    <location>
        <begin position="43"/>
        <end position="62"/>
    </location>
</feature>
<dbReference type="Pfam" id="PF00990">
    <property type="entry name" value="GGDEF"/>
    <property type="match status" value="1"/>
</dbReference>
<dbReference type="InterPro" id="IPR029787">
    <property type="entry name" value="Nucleotide_cyclase"/>
</dbReference>
<protein>
    <submittedName>
        <fullName evidence="3">Diguanylate cyclase (GGDEF) domain-containing protein</fullName>
    </submittedName>
</protein>
<dbReference type="EMBL" id="FQZC01000003">
    <property type="protein sequence ID" value="SHJ41232.1"/>
    <property type="molecule type" value="Genomic_DNA"/>
</dbReference>
<dbReference type="PANTHER" id="PTHR46663:SF2">
    <property type="entry name" value="GGDEF DOMAIN-CONTAINING PROTEIN"/>
    <property type="match status" value="1"/>
</dbReference>
<dbReference type="Gene3D" id="3.30.70.270">
    <property type="match status" value="1"/>
</dbReference>
<dbReference type="PROSITE" id="PS50887">
    <property type="entry name" value="GGDEF"/>
    <property type="match status" value="1"/>
</dbReference>
<keyword evidence="1" id="KW-0472">Membrane</keyword>
<feature type="transmembrane region" description="Helical" evidence="1">
    <location>
        <begin position="150"/>
        <end position="168"/>
    </location>
</feature>
<evidence type="ECO:0000313" key="3">
    <source>
        <dbReference type="EMBL" id="SHJ41232.1"/>
    </source>
</evidence>
<accession>A0ABY1ILX9</accession>
<dbReference type="PANTHER" id="PTHR46663">
    <property type="entry name" value="DIGUANYLATE CYCLASE DGCT-RELATED"/>
    <property type="match status" value="1"/>
</dbReference>
<dbReference type="NCBIfam" id="TIGR00254">
    <property type="entry name" value="GGDEF"/>
    <property type="match status" value="1"/>
</dbReference>
<dbReference type="SUPFAM" id="SSF55073">
    <property type="entry name" value="Nucleotide cyclase"/>
    <property type="match status" value="1"/>
</dbReference>
<dbReference type="Proteomes" id="UP000184290">
    <property type="component" value="Unassembled WGS sequence"/>
</dbReference>
<sequence length="374" mass="39032">MRGIAERVDARVTVPLVDWFLKPDASTDASIVEDLLRSTSGGVAVVMFGCVCLTLQVAIYAYHKPAQAMPLLLLVAASSSARMVGLHRARHGLAASNLVVLSGIAWASTVGLICALCMLTGEIVLTTVAALTMTGFAFTSAYNNAGIPRLARTQVLIVGVPFLLASLFTGIAEMPVILALGPIWILGIMHLVKATHKSVAATITTQKRNAFLAMNDDLTGLANRVSILGAIENMARDATADGLPERPYVLYLDLDDFKPINDRFGHQMGDFVLRTVAGRLRDAVGASGQIGRVGGDEFVIALSPATACEAAEVAARLSEAARLPVDLGGGHSVQIGATIGGASVGSAGVDAALARADARLYEGKRQGGGVNRFD</sequence>
<reference evidence="3 4" key="1">
    <citation type="submission" date="2016-11" db="EMBL/GenBank/DDBJ databases">
        <authorList>
            <person name="Varghese N."/>
            <person name="Submissions S."/>
        </authorList>
    </citation>
    <scope>NUCLEOTIDE SEQUENCE [LARGE SCALE GENOMIC DNA]</scope>
    <source>
        <strain evidence="3 4">DSM 21988</strain>
    </source>
</reference>
<evidence type="ECO:0000256" key="1">
    <source>
        <dbReference type="SAM" id="Phobius"/>
    </source>
</evidence>
<feature type="transmembrane region" description="Helical" evidence="1">
    <location>
        <begin position="98"/>
        <end position="118"/>
    </location>
</feature>
<keyword evidence="4" id="KW-1185">Reference proteome</keyword>
<dbReference type="CDD" id="cd01949">
    <property type="entry name" value="GGDEF"/>
    <property type="match status" value="1"/>
</dbReference>
<evidence type="ECO:0000313" key="4">
    <source>
        <dbReference type="Proteomes" id="UP000184290"/>
    </source>
</evidence>
<dbReference type="SMART" id="SM00267">
    <property type="entry name" value="GGDEF"/>
    <property type="match status" value="1"/>
</dbReference>
<dbReference type="InterPro" id="IPR043128">
    <property type="entry name" value="Rev_trsase/Diguanyl_cyclase"/>
</dbReference>
<evidence type="ECO:0000259" key="2">
    <source>
        <dbReference type="PROSITE" id="PS50887"/>
    </source>
</evidence>
<dbReference type="InterPro" id="IPR000160">
    <property type="entry name" value="GGDEF_dom"/>
</dbReference>
<dbReference type="RefSeq" id="WP_159439804.1">
    <property type="nucleotide sequence ID" value="NZ_FQZC01000003.1"/>
</dbReference>